<dbReference type="RefSeq" id="WP_316633608.1">
    <property type="nucleotide sequence ID" value="NZ_FOMS01000011.1"/>
</dbReference>
<sequence length="90" mass="10152">MSAAEEPAEVRLKRLRMRSARRGTKEMDLILIRFSETELGALGPEDLDLYEDLLSENDQDLYAWISGQRPAPDRYGALVARIAGVMSQKV</sequence>
<evidence type="ECO:0000313" key="5">
    <source>
        <dbReference type="Proteomes" id="UP000325289"/>
    </source>
</evidence>
<dbReference type="Gene3D" id="1.10.150.250">
    <property type="entry name" value="Flavinator of succinate dehydrogenase"/>
    <property type="match status" value="1"/>
</dbReference>
<evidence type="ECO:0000256" key="3">
    <source>
        <dbReference type="ARBA" id="ARBA00023186"/>
    </source>
</evidence>
<dbReference type="Pfam" id="PF03937">
    <property type="entry name" value="Sdh5"/>
    <property type="match status" value="1"/>
</dbReference>
<dbReference type="PANTHER" id="PTHR12469:SF2">
    <property type="entry name" value="SUCCINATE DEHYDROGENASE ASSEMBLY FACTOR 2, MITOCHONDRIAL"/>
    <property type="match status" value="1"/>
</dbReference>
<dbReference type="InterPro" id="IPR036714">
    <property type="entry name" value="SDH_sf"/>
</dbReference>
<evidence type="ECO:0000256" key="1">
    <source>
        <dbReference type="ARBA" id="ARBA00008571"/>
    </source>
</evidence>
<accession>A0A1I2BLS4</accession>
<dbReference type="GO" id="GO:0006099">
    <property type="term" value="P:tricarboxylic acid cycle"/>
    <property type="evidence" value="ECO:0007669"/>
    <property type="project" value="TreeGrafter"/>
</dbReference>
<keyword evidence="3" id="KW-0143">Chaperone</keyword>
<name>A0A1I2BLS4_9RHOB</name>
<evidence type="ECO:0000313" key="4">
    <source>
        <dbReference type="EMBL" id="SFE56949.1"/>
    </source>
</evidence>
<dbReference type="AlphaFoldDB" id="A0A1I2BLS4"/>
<proteinExistence type="inferred from homology"/>
<organism evidence="4 5">
    <name type="scientific">Roseivivax sediminis</name>
    <dbReference type="NCBI Taxonomy" id="936889"/>
    <lineage>
        <taxon>Bacteria</taxon>
        <taxon>Pseudomonadati</taxon>
        <taxon>Pseudomonadota</taxon>
        <taxon>Alphaproteobacteria</taxon>
        <taxon>Rhodobacterales</taxon>
        <taxon>Roseobacteraceae</taxon>
        <taxon>Roseivivax</taxon>
    </lineage>
</organism>
<keyword evidence="5" id="KW-1185">Reference proteome</keyword>
<dbReference type="Proteomes" id="UP000325289">
    <property type="component" value="Unassembled WGS sequence"/>
</dbReference>
<dbReference type="PANTHER" id="PTHR12469">
    <property type="entry name" value="PROTEIN EMI5 HOMOLOG, MITOCHONDRIAL"/>
    <property type="match status" value="1"/>
</dbReference>
<reference evidence="4 5" key="1">
    <citation type="submission" date="2016-10" db="EMBL/GenBank/DDBJ databases">
        <authorList>
            <person name="Varghese N."/>
            <person name="Submissions S."/>
        </authorList>
    </citation>
    <scope>NUCLEOTIDE SEQUENCE [LARGE SCALE GENOMIC DNA]</scope>
    <source>
        <strain evidence="5">YIM D21,KCTC 23444,ACCC 10710</strain>
    </source>
</reference>
<evidence type="ECO:0000256" key="2">
    <source>
        <dbReference type="ARBA" id="ARBA00019418"/>
    </source>
</evidence>
<dbReference type="InterPro" id="IPR005631">
    <property type="entry name" value="SDH"/>
</dbReference>
<dbReference type="SUPFAM" id="SSF109910">
    <property type="entry name" value="YgfY-like"/>
    <property type="match status" value="1"/>
</dbReference>
<protein>
    <recommendedName>
        <fullName evidence="2">FAD assembly factor SdhE</fullName>
    </recommendedName>
</protein>
<gene>
    <name evidence="4" type="ORF">SAMN04515678_11195</name>
</gene>
<dbReference type="EMBL" id="FOMS01000011">
    <property type="protein sequence ID" value="SFE56949.1"/>
    <property type="molecule type" value="Genomic_DNA"/>
</dbReference>
<comment type="similarity">
    <text evidence="1">Belongs to the SdhE FAD assembly factor family.</text>
</comment>